<dbReference type="Pfam" id="PF13306">
    <property type="entry name" value="LRR_5"/>
    <property type="match status" value="1"/>
</dbReference>
<dbReference type="RefSeq" id="WP_118024674.1">
    <property type="nucleotide sequence ID" value="NZ_JANGEU010000005.1"/>
</dbReference>
<feature type="chain" id="PRO_5019222762" description="Leucine-rich repeat domain-containing protein" evidence="1">
    <location>
        <begin position="28"/>
        <end position="182"/>
    </location>
</feature>
<proteinExistence type="predicted"/>
<accession>A0A413S4G1</accession>
<dbReference type="EMBL" id="QSFO01000002">
    <property type="protein sequence ID" value="RHA56619.1"/>
    <property type="molecule type" value="Genomic_DNA"/>
</dbReference>
<evidence type="ECO:0000313" key="3">
    <source>
        <dbReference type="Proteomes" id="UP000284598"/>
    </source>
</evidence>
<dbReference type="InterPro" id="IPR026906">
    <property type="entry name" value="LRR_5"/>
</dbReference>
<dbReference type="Gene3D" id="3.80.10.10">
    <property type="entry name" value="Ribonuclease Inhibitor"/>
    <property type="match status" value="1"/>
</dbReference>
<evidence type="ECO:0000313" key="2">
    <source>
        <dbReference type="EMBL" id="RHA56619.1"/>
    </source>
</evidence>
<evidence type="ECO:0008006" key="4">
    <source>
        <dbReference type="Google" id="ProtNLM"/>
    </source>
</evidence>
<organism evidence="2 3">
    <name type="scientific">Eubacterium ventriosum</name>
    <dbReference type="NCBI Taxonomy" id="39496"/>
    <lineage>
        <taxon>Bacteria</taxon>
        <taxon>Bacillati</taxon>
        <taxon>Bacillota</taxon>
        <taxon>Clostridia</taxon>
        <taxon>Eubacteriales</taxon>
        <taxon>Eubacteriaceae</taxon>
        <taxon>Eubacterium</taxon>
    </lineage>
</organism>
<comment type="caution">
    <text evidence="2">The sequence shown here is derived from an EMBL/GenBank/DDBJ whole genome shotgun (WGS) entry which is preliminary data.</text>
</comment>
<name>A0A413S4G1_9FIRM</name>
<sequence>MKKLMKNVAVLALAAAVAVGSVTGVSAAVKSPTSSLVPVNAKNVAVSNGNTVDTKANGTAEVGVVSAKKSTATVPSKVTAKGVTYTVTVIKAKAFAKKAKKAKKIVIPATIKRVNKKGFTGTKKLKTIIVKGTKSFTVKKGAFKKVNSKKITVKVNKKMSAKEFKKLKKNLKKAGFKGKIKK</sequence>
<evidence type="ECO:0000256" key="1">
    <source>
        <dbReference type="SAM" id="SignalP"/>
    </source>
</evidence>
<reference evidence="2 3" key="1">
    <citation type="submission" date="2018-08" db="EMBL/GenBank/DDBJ databases">
        <title>A genome reference for cultivated species of the human gut microbiota.</title>
        <authorList>
            <person name="Zou Y."/>
            <person name="Xue W."/>
            <person name="Luo G."/>
        </authorList>
    </citation>
    <scope>NUCLEOTIDE SEQUENCE [LARGE SCALE GENOMIC DNA]</scope>
    <source>
        <strain evidence="2 3">AM43-2</strain>
    </source>
</reference>
<dbReference type="InterPro" id="IPR032675">
    <property type="entry name" value="LRR_dom_sf"/>
</dbReference>
<keyword evidence="1" id="KW-0732">Signal</keyword>
<feature type="signal peptide" evidence="1">
    <location>
        <begin position="1"/>
        <end position="27"/>
    </location>
</feature>
<dbReference type="Proteomes" id="UP000284598">
    <property type="component" value="Unassembled WGS sequence"/>
</dbReference>
<protein>
    <recommendedName>
        <fullName evidence="4">Leucine-rich repeat domain-containing protein</fullName>
    </recommendedName>
</protein>
<gene>
    <name evidence="2" type="ORF">DW929_01835</name>
</gene>
<dbReference type="AlphaFoldDB" id="A0A413S4G1"/>